<evidence type="ECO:0000259" key="2">
    <source>
        <dbReference type="Pfam" id="PF13559"/>
    </source>
</evidence>
<dbReference type="InterPro" id="IPR025403">
    <property type="entry name" value="TgpA-like_C"/>
</dbReference>
<organism evidence="3 4">
    <name type="scientific">Neobacillus novalis</name>
    <dbReference type="NCBI Taxonomy" id="220687"/>
    <lineage>
        <taxon>Bacteria</taxon>
        <taxon>Bacillati</taxon>
        <taxon>Bacillota</taxon>
        <taxon>Bacilli</taxon>
        <taxon>Bacillales</taxon>
        <taxon>Bacillaceae</taxon>
        <taxon>Neobacillus</taxon>
    </lineage>
</organism>
<evidence type="ECO:0000256" key="1">
    <source>
        <dbReference type="SAM" id="Phobius"/>
    </source>
</evidence>
<proteinExistence type="predicted"/>
<keyword evidence="4" id="KW-1185">Reference proteome</keyword>
<feature type="transmembrane region" description="Helical" evidence="1">
    <location>
        <begin position="63"/>
        <end position="83"/>
    </location>
</feature>
<reference evidence="3" key="1">
    <citation type="submission" date="2023-05" db="EMBL/GenBank/DDBJ databases">
        <title>Comparative genomics of Bacillaceae isolates and their secondary metabolite potential.</title>
        <authorList>
            <person name="Song L."/>
            <person name="Nielsen L.J."/>
            <person name="Mohite O."/>
            <person name="Xu X."/>
            <person name="Weber T."/>
            <person name="Kovacs A.T."/>
        </authorList>
    </citation>
    <scope>NUCLEOTIDE SEQUENCE</scope>
    <source>
        <strain evidence="3">XLM17</strain>
    </source>
</reference>
<sequence>MLDANKARDELKEILNTKEYQIYHNDSKGLIETLWEKAKKWIAEQLMKLFPSMESAGSASGPILIAIIVVVIFFLAFAAIFMIRNHNRNKLLHNKKPLQSMNEINWSSERHLQEAKKQEGIAEYTLATRHLFLALLLYFHEMNWLEARIWKTNWEYYEELLKVNQQWAVKFYDLAAFFDEVTYGERKVQEREYQLFQTEVRKMLGEYEQTLGRTEENT</sequence>
<evidence type="ECO:0000313" key="4">
    <source>
        <dbReference type="Proteomes" id="UP001178288"/>
    </source>
</evidence>
<keyword evidence="1" id="KW-0472">Membrane</keyword>
<keyword evidence="1" id="KW-1133">Transmembrane helix</keyword>
<dbReference type="RefSeq" id="WP_066087371.1">
    <property type="nucleotide sequence ID" value="NZ_CP126114.1"/>
</dbReference>
<accession>A0AA95MWT6</accession>
<dbReference type="KEGG" id="nnv:QNH39_13785"/>
<feature type="domain" description="Protein-glutamine gamma-glutamyltransferase-like C-terminal" evidence="2">
    <location>
        <begin position="132"/>
        <end position="200"/>
    </location>
</feature>
<dbReference type="Pfam" id="PF13559">
    <property type="entry name" value="DUF4129"/>
    <property type="match status" value="1"/>
</dbReference>
<name>A0AA95MWT6_9BACI</name>
<dbReference type="AlphaFoldDB" id="A0AA95MWT6"/>
<protein>
    <submittedName>
        <fullName evidence="3">DUF4129 domain-containing protein</fullName>
    </submittedName>
</protein>
<evidence type="ECO:0000313" key="3">
    <source>
        <dbReference type="EMBL" id="WHY88836.1"/>
    </source>
</evidence>
<dbReference type="Proteomes" id="UP001178288">
    <property type="component" value="Chromosome"/>
</dbReference>
<keyword evidence="1" id="KW-0812">Transmembrane</keyword>
<dbReference type="EMBL" id="CP126114">
    <property type="protein sequence ID" value="WHY88836.1"/>
    <property type="molecule type" value="Genomic_DNA"/>
</dbReference>
<gene>
    <name evidence="3" type="ORF">QNH39_13785</name>
</gene>